<proteinExistence type="predicted"/>
<name>A0A7J7I3F8_CAMSI</name>
<dbReference type="Gene3D" id="3.40.630.30">
    <property type="match status" value="1"/>
</dbReference>
<dbReference type="PANTHER" id="PTHR10545">
    <property type="entry name" value="DIAMINE N-ACETYLTRANSFERASE"/>
    <property type="match status" value="1"/>
</dbReference>
<protein>
    <recommendedName>
        <fullName evidence="3">N-acetyltransferase domain-containing protein</fullName>
    </recommendedName>
</protein>
<evidence type="ECO:0000256" key="2">
    <source>
        <dbReference type="ARBA" id="ARBA00023315"/>
    </source>
</evidence>
<evidence type="ECO:0000313" key="4">
    <source>
        <dbReference type="EMBL" id="KAF5959553.1"/>
    </source>
</evidence>
<dbReference type="InterPro" id="IPR051016">
    <property type="entry name" value="Diverse_Substrate_AcTransf"/>
</dbReference>
<organism evidence="4 5">
    <name type="scientific">Camellia sinensis</name>
    <name type="common">Tea plant</name>
    <name type="synonym">Thea sinensis</name>
    <dbReference type="NCBI Taxonomy" id="4442"/>
    <lineage>
        <taxon>Eukaryota</taxon>
        <taxon>Viridiplantae</taxon>
        <taxon>Streptophyta</taxon>
        <taxon>Embryophyta</taxon>
        <taxon>Tracheophyta</taxon>
        <taxon>Spermatophyta</taxon>
        <taxon>Magnoliopsida</taxon>
        <taxon>eudicotyledons</taxon>
        <taxon>Gunneridae</taxon>
        <taxon>Pentapetalae</taxon>
        <taxon>asterids</taxon>
        <taxon>Ericales</taxon>
        <taxon>Theaceae</taxon>
        <taxon>Camellia</taxon>
    </lineage>
</organism>
<accession>A0A7J7I3F8</accession>
<evidence type="ECO:0000256" key="1">
    <source>
        <dbReference type="ARBA" id="ARBA00022679"/>
    </source>
</evidence>
<dbReference type="CDD" id="cd04301">
    <property type="entry name" value="NAT_SF"/>
    <property type="match status" value="1"/>
</dbReference>
<dbReference type="SUPFAM" id="SSF55729">
    <property type="entry name" value="Acyl-CoA N-acyltransferases (Nat)"/>
    <property type="match status" value="1"/>
</dbReference>
<evidence type="ECO:0000259" key="3">
    <source>
        <dbReference type="PROSITE" id="PS51186"/>
    </source>
</evidence>
<sequence length="266" mass="29509">MVYKGTVEQYAALEASSKFQTTSLYICGFLTAKMAAAAPPPPPCPAPTPATGSPENHPLFARIRLATKSDVPHIHKLIHQMAVFERLTHLFSATESSLSSTLFPNPSPPPFHSFTIFLLELSPTPTPFLSPHPTSSLFPPISKSFNFDLPISDPESHLFKSSETDAIVAGFVLFFPNYSTFLAKPGFYIEDLFVRECYRRKGFGKMLLAAVAAQAGKMGYGRVEWVVLDWNVNAIKFYEEMGAEILQEWRICRLTGDALQAYAHNT</sequence>
<dbReference type="PANTHER" id="PTHR10545:SF29">
    <property type="entry name" value="GH14572P-RELATED"/>
    <property type="match status" value="1"/>
</dbReference>
<feature type="domain" description="N-acetyltransferase" evidence="3">
    <location>
        <begin position="116"/>
        <end position="257"/>
    </location>
</feature>
<keyword evidence="2" id="KW-0012">Acyltransferase</keyword>
<keyword evidence="1" id="KW-0808">Transferase</keyword>
<dbReference type="EMBL" id="JACBKZ010000001">
    <property type="protein sequence ID" value="KAF5959553.1"/>
    <property type="molecule type" value="Genomic_DNA"/>
</dbReference>
<gene>
    <name evidence="4" type="ORF">HYC85_000762</name>
</gene>
<dbReference type="Pfam" id="PF00583">
    <property type="entry name" value="Acetyltransf_1"/>
    <property type="match status" value="1"/>
</dbReference>
<reference evidence="4 5" key="2">
    <citation type="submission" date="2020-07" db="EMBL/GenBank/DDBJ databases">
        <title>Genome assembly of wild tea tree DASZ reveals pedigree and selection history of tea varieties.</title>
        <authorList>
            <person name="Zhang W."/>
        </authorList>
    </citation>
    <scope>NUCLEOTIDE SEQUENCE [LARGE SCALE GENOMIC DNA]</scope>
    <source>
        <strain evidence="5">cv. G240</strain>
        <tissue evidence="4">Leaf</tissue>
    </source>
</reference>
<dbReference type="InterPro" id="IPR000182">
    <property type="entry name" value="GNAT_dom"/>
</dbReference>
<dbReference type="FunFam" id="3.40.630.30:FF:000099">
    <property type="entry name" value="probable acetyltransferase NATA1-like"/>
    <property type="match status" value="1"/>
</dbReference>
<dbReference type="PROSITE" id="PS51186">
    <property type="entry name" value="GNAT"/>
    <property type="match status" value="1"/>
</dbReference>
<evidence type="ECO:0000313" key="5">
    <source>
        <dbReference type="Proteomes" id="UP000593564"/>
    </source>
</evidence>
<dbReference type="GO" id="GO:0008080">
    <property type="term" value="F:N-acetyltransferase activity"/>
    <property type="evidence" value="ECO:0007669"/>
    <property type="project" value="TreeGrafter"/>
</dbReference>
<reference evidence="5" key="1">
    <citation type="journal article" date="2020" name="Nat. Commun.">
        <title>Genome assembly of wild tea tree DASZ reveals pedigree and selection history of tea varieties.</title>
        <authorList>
            <person name="Zhang W."/>
            <person name="Zhang Y."/>
            <person name="Qiu H."/>
            <person name="Guo Y."/>
            <person name="Wan H."/>
            <person name="Zhang X."/>
            <person name="Scossa F."/>
            <person name="Alseekh S."/>
            <person name="Zhang Q."/>
            <person name="Wang P."/>
            <person name="Xu L."/>
            <person name="Schmidt M.H."/>
            <person name="Jia X."/>
            <person name="Li D."/>
            <person name="Zhu A."/>
            <person name="Guo F."/>
            <person name="Chen W."/>
            <person name="Ni D."/>
            <person name="Usadel B."/>
            <person name="Fernie A.R."/>
            <person name="Wen W."/>
        </authorList>
    </citation>
    <scope>NUCLEOTIDE SEQUENCE [LARGE SCALE GENOMIC DNA]</scope>
    <source>
        <strain evidence="5">cv. G240</strain>
    </source>
</reference>
<dbReference type="Proteomes" id="UP000593564">
    <property type="component" value="Unassembled WGS sequence"/>
</dbReference>
<dbReference type="AlphaFoldDB" id="A0A7J7I3F8"/>
<comment type="caution">
    <text evidence="4">The sequence shown here is derived from an EMBL/GenBank/DDBJ whole genome shotgun (WGS) entry which is preliminary data.</text>
</comment>
<keyword evidence="5" id="KW-1185">Reference proteome</keyword>
<dbReference type="InterPro" id="IPR016181">
    <property type="entry name" value="Acyl_CoA_acyltransferase"/>
</dbReference>